<gene>
    <name evidence="1" type="ORF">L1F33_13615</name>
</gene>
<proteinExistence type="predicted"/>
<reference evidence="1" key="1">
    <citation type="submission" date="2022-02" db="EMBL/GenBank/DDBJ databases">
        <title>Qipengyuania spongiae sp. nov., isolated from marine sponge.</title>
        <authorList>
            <person name="Li Z."/>
            <person name="Zhang M."/>
        </authorList>
    </citation>
    <scope>NUCLEOTIDE SEQUENCE</scope>
    <source>
        <strain evidence="1">PHS-Z21</strain>
    </source>
</reference>
<evidence type="ECO:0000313" key="1">
    <source>
        <dbReference type="EMBL" id="UVI39249.1"/>
    </source>
</evidence>
<sequence>MIPQFTIEKRNFGYRVTSEPDPMGMVKKLFLGKGNTAFSKAVGYATNWAAKANGKLIDQTGRLSEQDCADFVAAMRP</sequence>
<evidence type="ECO:0000313" key="2">
    <source>
        <dbReference type="Proteomes" id="UP001065265"/>
    </source>
</evidence>
<keyword evidence="2" id="KW-1185">Reference proteome</keyword>
<dbReference type="RefSeq" id="WP_265558429.1">
    <property type="nucleotide sequence ID" value="NZ_CP092471.1"/>
</dbReference>
<dbReference type="Proteomes" id="UP001065265">
    <property type="component" value="Chromosome"/>
</dbReference>
<protein>
    <submittedName>
        <fullName evidence="1">Uncharacterized protein</fullName>
    </submittedName>
</protein>
<organism evidence="1 2">
    <name type="scientific">Qipengyuania spongiae</name>
    <dbReference type="NCBI Taxonomy" id="2909673"/>
    <lineage>
        <taxon>Bacteria</taxon>
        <taxon>Pseudomonadati</taxon>
        <taxon>Pseudomonadota</taxon>
        <taxon>Alphaproteobacteria</taxon>
        <taxon>Sphingomonadales</taxon>
        <taxon>Erythrobacteraceae</taxon>
        <taxon>Qipengyuania</taxon>
    </lineage>
</organism>
<name>A0ABY5T168_9SPHN</name>
<dbReference type="EMBL" id="CP092471">
    <property type="protein sequence ID" value="UVI39249.1"/>
    <property type="molecule type" value="Genomic_DNA"/>
</dbReference>
<accession>A0ABY5T168</accession>